<dbReference type="PANTHER" id="PTHR33362">
    <property type="entry name" value="SIALIC ACID TRAP TRANSPORTER PERMEASE PROTEIN SIAT-RELATED"/>
    <property type="match status" value="1"/>
</dbReference>
<dbReference type="NCBIfam" id="TIGR00786">
    <property type="entry name" value="dctM"/>
    <property type="match status" value="1"/>
</dbReference>
<comment type="caution">
    <text evidence="9">The sequence shown here is derived from an EMBL/GenBank/DDBJ whole genome shotgun (WGS) entry which is preliminary data.</text>
</comment>
<reference evidence="9 10" key="1">
    <citation type="submission" date="2024-03" db="EMBL/GenBank/DDBJ databases">
        <title>Draft genome sequence of Pseudonocardia nematodicida JCM 31783.</title>
        <authorList>
            <person name="Butdee W."/>
            <person name="Duangmal K."/>
        </authorList>
    </citation>
    <scope>NUCLEOTIDE SEQUENCE [LARGE SCALE GENOMIC DNA]</scope>
    <source>
        <strain evidence="9 10">JCM 31783</strain>
    </source>
</reference>
<dbReference type="InterPro" id="IPR010656">
    <property type="entry name" value="DctM"/>
</dbReference>
<gene>
    <name evidence="9" type="ORF">WIS52_25345</name>
</gene>
<dbReference type="RefSeq" id="WP_349300889.1">
    <property type="nucleotide sequence ID" value="NZ_JBEDNQ010000012.1"/>
</dbReference>
<keyword evidence="6 7" id="KW-0472">Membrane</keyword>
<feature type="transmembrane region" description="Helical" evidence="7">
    <location>
        <begin position="403"/>
        <end position="427"/>
    </location>
</feature>
<feature type="transmembrane region" description="Helical" evidence="7">
    <location>
        <begin position="360"/>
        <end position="383"/>
    </location>
</feature>
<keyword evidence="5 7" id="KW-1133">Transmembrane helix</keyword>
<dbReference type="EMBL" id="JBEDNQ010000012">
    <property type="protein sequence ID" value="MEQ3553814.1"/>
    <property type="molecule type" value="Genomic_DNA"/>
</dbReference>
<feature type="transmembrane region" description="Helical" evidence="7">
    <location>
        <begin position="242"/>
        <end position="261"/>
    </location>
</feature>
<dbReference type="Pfam" id="PF06808">
    <property type="entry name" value="DctM"/>
    <property type="match status" value="1"/>
</dbReference>
<feature type="transmembrane region" description="Helical" evidence="7">
    <location>
        <begin position="206"/>
        <end position="236"/>
    </location>
</feature>
<feature type="transmembrane region" description="Helical" evidence="7">
    <location>
        <begin position="316"/>
        <end position="348"/>
    </location>
</feature>
<keyword evidence="2" id="KW-1003">Cell membrane</keyword>
<name>A0ABV1KH87_9PSEU</name>
<evidence type="ECO:0000256" key="3">
    <source>
        <dbReference type="ARBA" id="ARBA00022519"/>
    </source>
</evidence>
<feature type="domain" description="TRAP C4-dicarboxylate transport system permease DctM subunit" evidence="8">
    <location>
        <begin position="7"/>
        <end position="419"/>
    </location>
</feature>
<organism evidence="9 10">
    <name type="scientific">Pseudonocardia nematodicida</name>
    <dbReference type="NCBI Taxonomy" id="1206997"/>
    <lineage>
        <taxon>Bacteria</taxon>
        <taxon>Bacillati</taxon>
        <taxon>Actinomycetota</taxon>
        <taxon>Actinomycetes</taxon>
        <taxon>Pseudonocardiales</taxon>
        <taxon>Pseudonocardiaceae</taxon>
        <taxon>Pseudonocardia</taxon>
    </lineage>
</organism>
<feature type="transmembrane region" description="Helical" evidence="7">
    <location>
        <begin position="273"/>
        <end position="296"/>
    </location>
</feature>
<dbReference type="Proteomes" id="UP001494902">
    <property type="component" value="Unassembled WGS sequence"/>
</dbReference>
<evidence type="ECO:0000313" key="9">
    <source>
        <dbReference type="EMBL" id="MEQ3553814.1"/>
    </source>
</evidence>
<evidence type="ECO:0000259" key="8">
    <source>
        <dbReference type="Pfam" id="PF06808"/>
    </source>
</evidence>
<evidence type="ECO:0000313" key="10">
    <source>
        <dbReference type="Proteomes" id="UP001494902"/>
    </source>
</evidence>
<feature type="transmembrane region" description="Helical" evidence="7">
    <location>
        <begin position="172"/>
        <end position="194"/>
    </location>
</feature>
<evidence type="ECO:0000256" key="4">
    <source>
        <dbReference type="ARBA" id="ARBA00022692"/>
    </source>
</evidence>
<evidence type="ECO:0000256" key="7">
    <source>
        <dbReference type="SAM" id="Phobius"/>
    </source>
</evidence>
<keyword evidence="10" id="KW-1185">Reference proteome</keyword>
<keyword evidence="4 7" id="KW-0812">Transmembrane</keyword>
<comment type="subcellular location">
    <subcellularLocation>
        <location evidence="1">Cell inner membrane</location>
        <topology evidence="1">Multi-pass membrane protein</topology>
    </subcellularLocation>
</comment>
<dbReference type="PIRSF" id="PIRSF006066">
    <property type="entry name" value="HI0050"/>
    <property type="match status" value="1"/>
</dbReference>
<keyword evidence="3" id="KW-0997">Cell inner membrane</keyword>
<sequence length="429" mass="43455">MEMLLLFGLLIGFLVLGMPVAVAIGLSALAVIVLADLAVPLTLVPHQIFAGMNSYALMAVPFFILAGEMMNASGVTQRIIRLALALVGHVRGSLAQVNTVGSIMMAGVSGSGAADTAALGSVLIPEMEKKGYDRAYSAAITAATATVGPIIPPSVLFVVYGSLTNTSVGSLFLAGILPGLVMGVILMAVAYVTARRRGFQQDPEPFSLAALGGAALGGLAAALVPAIIVAAILTGFATATEVGVVAVLVALLLGLVAFGRLRGWRELTGVVTAATRTSAAILFIIATSGLFANVLTRLRFQDSLLGAVSGISTDPIVVLVLIVLALLLFGMFIDVTPLLIMFAAPVAVIGGELGLDPLHLGVVVVLTATIGAVTPPVGGYLIIAGGIARVPLTAMVRPLVPFWGALVLSLAVLISFPALATAIPSLVGG</sequence>
<evidence type="ECO:0000256" key="6">
    <source>
        <dbReference type="ARBA" id="ARBA00023136"/>
    </source>
</evidence>
<feature type="transmembrane region" description="Helical" evidence="7">
    <location>
        <begin position="136"/>
        <end position="160"/>
    </location>
</feature>
<dbReference type="PANTHER" id="PTHR33362:SF2">
    <property type="entry name" value="TRAP TRANSPORTER LARGE PERMEASE PROTEIN"/>
    <property type="match status" value="1"/>
</dbReference>
<dbReference type="InterPro" id="IPR004681">
    <property type="entry name" value="TRAP_DctM"/>
</dbReference>
<evidence type="ECO:0000256" key="5">
    <source>
        <dbReference type="ARBA" id="ARBA00022989"/>
    </source>
</evidence>
<evidence type="ECO:0000256" key="2">
    <source>
        <dbReference type="ARBA" id="ARBA00022475"/>
    </source>
</evidence>
<protein>
    <submittedName>
        <fullName evidence="9">TRAP transporter large permease</fullName>
    </submittedName>
</protein>
<evidence type="ECO:0000256" key="1">
    <source>
        <dbReference type="ARBA" id="ARBA00004429"/>
    </source>
</evidence>
<proteinExistence type="predicted"/>
<accession>A0ABV1KH87</accession>
<feature type="transmembrane region" description="Helical" evidence="7">
    <location>
        <begin position="47"/>
        <end position="67"/>
    </location>
</feature>